<protein>
    <submittedName>
        <fullName evidence="1">Uncharacterized protein</fullName>
    </submittedName>
</protein>
<evidence type="ECO:0000313" key="2">
    <source>
        <dbReference type="Proteomes" id="UP001141552"/>
    </source>
</evidence>
<reference evidence="1" key="1">
    <citation type="submission" date="2022-02" db="EMBL/GenBank/DDBJ databases">
        <authorList>
            <person name="Henning P.M."/>
            <person name="McCubbin A.G."/>
            <person name="Shore J.S."/>
        </authorList>
    </citation>
    <scope>NUCLEOTIDE SEQUENCE</scope>
    <source>
        <strain evidence="1">F60SS</strain>
        <tissue evidence="1">Leaves</tissue>
    </source>
</reference>
<keyword evidence="2" id="KW-1185">Reference proteome</keyword>
<organism evidence="1 2">
    <name type="scientific">Turnera subulata</name>
    <dbReference type="NCBI Taxonomy" id="218843"/>
    <lineage>
        <taxon>Eukaryota</taxon>
        <taxon>Viridiplantae</taxon>
        <taxon>Streptophyta</taxon>
        <taxon>Embryophyta</taxon>
        <taxon>Tracheophyta</taxon>
        <taxon>Spermatophyta</taxon>
        <taxon>Magnoliopsida</taxon>
        <taxon>eudicotyledons</taxon>
        <taxon>Gunneridae</taxon>
        <taxon>Pentapetalae</taxon>
        <taxon>rosids</taxon>
        <taxon>fabids</taxon>
        <taxon>Malpighiales</taxon>
        <taxon>Passifloraceae</taxon>
        <taxon>Turnera</taxon>
    </lineage>
</organism>
<comment type="caution">
    <text evidence="1">The sequence shown here is derived from an EMBL/GenBank/DDBJ whole genome shotgun (WGS) entry which is preliminary data.</text>
</comment>
<proteinExistence type="predicted"/>
<accession>A0A9Q0JLV3</accession>
<dbReference type="EMBL" id="JAKUCV010001440">
    <property type="protein sequence ID" value="KAJ4846359.1"/>
    <property type="molecule type" value="Genomic_DNA"/>
</dbReference>
<name>A0A9Q0JLV3_9ROSI</name>
<dbReference type="Proteomes" id="UP001141552">
    <property type="component" value="Unassembled WGS sequence"/>
</dbReference>
<reference evidence="1" key="2">
    <citation type="journal article" date="2023" name="Plants (Basel)">
        <title>Annotation of the Turnera subulata (Passifloraceae) Draft Genome Reveals the S-Locus Evolved after the Divergence of Turneroideae from Passifloroideae in a Stepwise Manner.</title>
        <authorList>
            <person name="Henning P.M."/>
            <person name="Roalson E.H."/>
            <person name="Mir W."/>
            <person name="McCubbin A.G."/>
            <person name="Shore J.S."/>
        </authorList>
    </citation>
    <scope>NUCLEOTIDE SEQUENCE</scope>
    <source>
        <strain evidence="1">F60SS</strain>
    </source>
</reference>
<dbReference type="AlphaFoldDB" id="A0A9Q0JLV3"/>
<gene>
    <name evidence="1" type="ORF">Tsubulata_049890</name>
</gene>
<evidence type="ECO:0000313" key="1">
    <source>
        <dbReference type="EMBL" id="KAJ4846359.1"/>
    </source>
</evidence>
<sequence length="62" mass="7422">MRRRVRGETMARRLGFRSSSDATGFSRQMTIVLRSIFDWSFVLMLDRRSFALYCRSHEGRYP</sequence>